<dbReference type="PANTHER" id="PTHR22803">
    <property type="entry name" value="MANNOSE, PHOSPHOLIPASE, LECTIN RECEPTOR RELATED"/>
    <property type="match status" value="1"/>
</dbReference>
<dbReference type="InterPro" id="IPR001304">
    <property type="entry name" value="C-type_lectin-like"/>
</dbReference>
<keyword evidence="1" id="KW-1015">Disulfide bond</keyword>
<dbReference type="PROSITE" id="PS50041">
    <property type="entry name" value="C_TYPE_LECTIN_2"/>
    <property type="match status" value="1"/>
</dbReference>
<keyword evidence="6" id="KW-1185">Reference proteome</keyword>
<dbReference type="InterPro" id="IPR050111">
    <property type="entry name" value="C-type_lectin/snaclec_domain"/>
</dbReference>
<reference evidence="4 6" key="2">
    <citation type="journal article" date="2013" name="Nature">
        <title>Insights into bilaterian evolution from three spiralian genomes.</title>
        <authorList>
            <person name="Simakov O."/>
            <person name="Marletaz F."/>
            <person name="Cho S.J."/>
            <person name="Edsinger-Gonzales E."/>
            <person name="Havlak P."/>
            <person name="Hellsten U."/>
            <person name="Kuo D.H."/>
            <person name="Larsson T."/>
            <person name="Lv J."/>
            <person name="Arendt D."/>
            <person name="Savage R."/>
            <person name="Osoegawa K."/>
            <person name="de Jong P."/>
            <person name="Grimwood J."/>
            <person name="Chapman J.A."/>
            <person name="Shapiro H."/>
            <person name="Aerts A."/>
            <person name="Otillar R.P."/>
            <person name="Terry A.Y."/>
            <person name="Boore J.L."/>
            <person name="Grigoriev I.V."/>
            <person name="Lindberg D.R."/>
            <person name="Seaver E.C."/>
            <person name="Weisblat D.A."/>
            <person name="Putnam N.H."/>
            <person name="Rokhsar D.S."/>
        </authorList>
    </citation>
    <scope>NUCLEOTIDE SEQUENCE</scope>
    <source>
        <strain evidence="4 6">I ESC-2004</strain>
    </source>
</reference>
<feature type="signal peptide" evidence="2">
    <location>
        <begin position="1"/>
        <end position="18"/>
    </location>
</feature>
<dbReference type="AlphaFoldDB" id="R7TSQ7"/>
<dbReference type="EnsemblMetazoa" id="CapteT214032">
    <property type="protein sequence ID" value="CapteP214032"/>
    <property type="gene ID" value="CapteG214032"/>
</dbReference>
<evidence type="ECO:0000313" key="6">
    <source>
        <dbReference type="Proteomes" id="UP000014760"/>
    </source>
</evidence>
<dbReference type="InterPro" id="IPR016186">
    <property type="entry name" value="C-type_lectin-like/link_sf"/>
</dbReference>
<dbReference type="InterPro" id="IPR016187">
    <property type="entry name" value="CTDL_fold"/>
</dbReference>
<dbReference type="Proteomes" id="UP000014760">
    <property type="component" value="Unassembled WGS sequence"/>
</dbReference>
<sequence length="180" mass="20100">MNIFFALTITLCAEFIIGEFTGTCDLTWESPEGILKSCYKFHNEQKKVSEARSACESEGMRLLALETMAEIELITRHIEPVSSRHSSWQTVDHGDRNMTFDPTVPAWWTGGHGNLNEDNWVWTPGNTPIVDGWYSGGPSSLTGRSEKCVALKNGALHDLKCSVLYPFICESRVPAISYPL</sequence>
<name>R7TSQ7_CAPTE</name>
<dbReference type="InterPro" id="IPR018378">
    <property type="entry name" value="C-type_lectin_CS"/>
</dbReference>
<dbReference type="Pfam" id="PF00059">
    <property type="entry name" value="Lectin_C"/>
    <property type="match status" value="1"/>
</dbReference>
<dbReference type="PROSITE" id="PS00615">
    <property type="entry name" value="C_TYPE_LECTIN_1"/>
    <property type="match status" value="1"/>
</dbReference>
<dbReference type="Gene3D" id="3.10.100.10">
    <property type="entry name" value="Mannose-Binding Protein A, subunit A"/>
    <property type="match status" value="1"/>
</dbReference>
<feature type="domain" description="C-type lectin" evidence="3">
    <location>
        <begin position="34"/>
        <end position="170"/>
    </location>
</feature>
<proteinExistence type="predicted"/>
<dbReference type="CDD" id="cd00037">
    <property type="entry name" value="CLECT"/>
    <property type="match status" value="1"/>
</dbReference>
<protein>
    <recommendedName>
        <fullName evidence="3">C-type lectin domain-containing protein</fullName>
    </recommendedName>
</protein>
<evidence type="ECO:0000313" key="4">
    <source>
        <dbReference type="EMBL" id="ELT94060.1"/>
    </source>
</evidence>
<dbReference type="SUPFAM" id="SSF56436">
    <property type="entry name" value="C-type lectin-like"/>
    <property type="match status" value="1"/>
</dbReference>
<reference evidence="6" key="1">
    <citation type="submission" date="2012-12" db="EMBL/GenBank/DDBJ databases">
        <authorList>
            <person name="Hellsten U."/>
            <person name="Grimwood J."/>
            <person name="Chapman J.A."/>
            <person name="Shapiro H."/>
            <person name="Aerts A."/>
            <person name="Otillar R.P."/>
            <person name="Terry A.Y."/>
            <person name="Boore J.L."/>
            <person name="Simakov O."/>
            <person name="Marletaz F."/>
            <person name="Cho S.-J."/>
            <person name="Edsinger-Gonzales E."/>
            <person name="Havlak P."/>
            <person name="Kuo D.-H."/>
            <person name="Larsson T."/>
            <person name="Lv J."/>
            <person name="Arendt D."/>
            <person name="Savage R."/>
            <person name="Osoegawa K."/>
            <person name="de Jong P."/>
            <person name="Lindberg D.R."/>
            <person name="Seaver E.C."/>
            <person name="Weisblat D.A."/>
            <person name="Putnam N.H."/>
            <person name="Grigoriev I.V."/>
            <person name="Rokhsar D.S."/>
        </authorList>
    </citation>
    <scope>NUCLEOTIDE SEQUENCE</scope>
    <source>
        <strain evidence="6">I ESC-2004</strain>
    </source>
</reference>
<keyword evidence="2" id="KW-0732">Signal</keyword>
<dbReference type="EMBL" id="KB309537">
    <property type="protein sequence ID" value="ELT94060.1"/>
    <property type="molecule type" value="Genomic_DNA"/>
</dbReference>
<organism evidence="4">
    <name type="scientific">Capitella teleta</name>
    <name type="common">Polychaete worm</name>
    <dbReference type="NCBI Taxonomy" id="283909"/>
    <lineage>
        <taxon>Eukaryota</taxon>
        <taxon>Metazoa</taxon>
        <taxon>Spiralia</taxon>
        <taxon>Lophotrochozoa</taxon>
        <taxon>Annelida</taxon>
        <taxon>Polychaeta</taxon>
        <taxon>Sedentaria</taxon>
        <taxon>Scolecida</taxon>
        <taxon>Capitellidae</taxon>
        <taxon>Capitella</taxon>
    </lineage>
</organism>
<evidence type="ECO:0000256" key="2">
    <source>
        <dbReference type="SAM" id="SignalP"/>
    </source>
</evidence>
<reference evidence="5" key="3">
    <citation type="submission" date="2015-06" db="UniProtKB">
        <authorList>
            <consortium name="EnsemblMetazoa"/>
        </authorList>
    </citation>
    <scope>IDENTIFICATION</scope>
</reference>
<gene>
    <name evidence="4" type="ORF">CAPTEDRAFT_214032</name>
</gene>
<dbReference type="HOGENOM" id="CLU_049894_10_0_1"/>
<accession>R7TSQ7</accession>
<evidence type="ECO:0000256" key="1">
    <source>
        <dbReference type="ARBA" id="ARBA00023157"/>
    </source>
</evidence>
<evidence type="ECO:0000259" key="3">
    <source>
        <dbReference type="PROSITE" id="PS50041"/>
    </source>
</evidence>
<dbReference type="EMBL" id="AMQN01000293">
    <property type="status" value="NOT_ANNOTATED_CDS"/>
    <property type="molecule type" value="Genomic_DNA"/>
</dbReference>
<dbReference type="SMART" id="SM00034">
    <property type="entry name" value="CLECT"/>
    <property type="match status" value="1"/>
</dbReference>
<dbReference type="OrthoDB" id="6122397at2759"/>
<feature type="chain" id="PRO_5008787306" description="C-type lectin domain-containing protein" evidence="2">
    <location>
        <begin position="19"/>
        <end position="180"/>
    </location>
</feature>
<evidence type="ECO:0000313" key="5">
    <source>
        <dbReference type="EnsemblMetazoa" id="CapteP214032"/>
    </source>
</evidence>